<feature type="region of interest" description="Disordered" evidence="1">
    <location>
        <begin position="50"/>
        <end position="73"/>
    </location>
</feature>
<organism evidence="2 3">
    <name type="scientific">Streptomyces antioxidans</name>
    <dbReference type="NCBI Taxonomy" id="1507734"/>
    <lineage>
        <taxon>Bacteria</taxon>
        <taxon>Bacillati</taxon>
        <taxon>Actinomycetota</taxon>
        <taxon>Actinomycetes</taxon>
        <taxon>Kitasatosporales</taxon>
        <taxon>Streptomycetaceae</taxon>
        <taxon>Streptomyces</taxon>
    </lineage>
</organism>
<dbReference type="EMBL" id="LAKD02000094">
    <property type="protein sequence ID" value="OPF73204.1"/>
    <property type="molecule type" value="Genomic_DNA"/>
</dbReference>
<proteinExistence type="predicted"/>
<dbReference type="AlphaFoldDB" id="A0A1V4CYK5"/>
<reference evidence="2" key="1">
    <citation type="submission" date="2016-12" db="EMBL/GenBank/DDBJ databases">
        <title>Genome sequence of Streptomyces antioxidans MUSC 164.</title>
        <authorList>
            <person name="Lee L.-H."/>
            <person name="Ser H.-L."/>
        </authorList>
    </citation>
    <scope>NUCLEOTIDE SEQUENCE [LARGE SCALE GENOMIC DNA]</scope>
    <source>
        <strain evidence="2">MUSC 164</strain>
    </source>
</reference>
<evidence type="ECO:0000313" key="2">
    <source>
        <dbReference type="EMBL" id="OPF73204.1"/>
    </source>
</evidence>
<accession>A0A1V4CYK5</accession>
<keyword evidence="3" id="KW-1185">Reference proteome</keyword>
<name>A0A1V4CYK5_9ACTN</name>
<evidence type="ECO:0000313" key="3">
    <source>
        <dbReference type="Proteomes" id="UP000033615"/>
    </source>
</evidence>
<comment type="caution">
    <text evidence="2">The sequence shown here is derived from an EMBL/GenBank/DDBJ whole genome shotgun (WGS) entry which is preliminary data.</text>
</comment>
<dbReference type="Proteomes" id="UP000033615">
    <property type="component" value="Unassembled WGS sequence"/>
</dbReference>
<sequence length="88" mass="9820">MTLQPQITIRCREMPPLVIAKLQRVALDCADVVELSRFYRSLLADVVNPSDPRWSLGEAGPHGTPTPRTPSGSIAAHEQAFEYSHVHW</sequence>
<protein>
    <submittedName>
        <fullName evidence="2">Uncharacterized protein</fullName>
    </submittedName>
</protein>
<gene>
    <name evidence="2" type="ORF">VT50_0228770</name>
</gene>
<evidence type="ECO:0000256" key="1">
    <source>
        <dbReference type="SAM" id="MobiDB-lite"/>
    </source>
</evidence>